<dbReference type="AlphaFoldDB" id="A0A2A6BCV7"/>
<protein>
    <submittedName>
        <fullName evidence="2">Uncharacterized protein</fullName>
    </submittedName>
</protein>
<accession>A0A8R1YJM2</accession>
<name>A0A2A6BCV7_PRIPA</name>
<evidence type="ECO:0000256" key="1">
    <source>
        <dbReference type="SAM" id="MobiDB-lite"/>
    </source>
</evidence>
<evidence type="ECO:0000313" key="2">
    <source>
        <dbReference type="EnsemblMetazoa" id="PPA15911.1"/>
    </source>
</evidence>
<dbReference type="Proteomes" id="UP000005239">
    <property type="component" value="Unassembled WGS sequence"/>
</dbReference>
<organism evidence="2 3">
    <name type="scientific">Pristionchus pacificus</name>
    <name type="common">Parasitic nematode worm</name>
    <dbReference type="NCBI Taxonomy" id="54126"/>
    <lineage>
        <taxon>Eukaryota</taxon>
        <taxon>Metazoa</taxon>
        <taxon>Ecdysozoa</taxon>
        <taxon>Nematoda</taxon>
        <taxon>Chromadorea</taxon>
        <taxon>Rhabditida</taxon>
        <taxon>Rhabditina</taxon>
        <taxon>Diplogasteromorpha</taxon>
        <taxon>Diplogasteroidea</taxon>
        <taxon>Neodiplogasteridae</taxon>
        <taxon>Pristionchus</taxon>
    </lineage>
</organism>
<reference evidence="3" key="1">
    <citation type="journal article" date="2008" name="Nat. Genet.">
        <title>The Pristionchus pacificus genome provides a unique perspective on nematode lifestyle and parasitism.</title>
        <authorList>
            <person name="Dieterich C."/>
            <person name="Clifton S.W."/>
            <person name="Schuster L.N."/>
            <person name="Chinwalla A."/>
            <person name="Delehaunty K."/>
            <person name="Dinkelacker I."/>
            <person name="Fulton L."/>
            <person name="Fulton R."/>
            <person name="Godfrey J."/>
            <person name="Minx P."/>
            <person name="Mitreva M."/>
            <person name="Roeseler W."/>
            <person name="Tian H."/>
            <person name="Witte H."/>
            <person name="Yang S.P."/>
            <person name="Wilson R.K."/>
            <person name="Sommer R.J."/>
        </authorList>
    </citation>
    <scope>NUCLEOTIDE SEQUENCE [LARGE SCALE GENOMIC DNA]</scope>
    <source>
        <strain evidence="3">PS312</strain>
    </source>
</reference>
<proteinExistence type="predicted"/>
<keyword evidence="3" id="KW-1185">Reference proteome</keyword>
<reference evidence="2" key="2">
    <citation type="submission" date="2022-06" db="UniProtKB">
        <authorList>
            <consortium name="EnsemblMetazoa"/>
        </authorList>
    </citation>
    <scope>IDENTIFICATION</scope>
    <source>
        <strain evidence="2">PS312</strain>
    </source>
</reference>
<evidence type="ECO:0000313" key="3">
    <source>
        <dbReference type="Proteomes" id="UP000005239"/>
    </source>
</evidence>
<gene>
    <name evidence="2" type="primary">WBGene00105465</name>
</gene>
<accession>A0A2A6BCV7</accession>
<feature type="compositionally biased region" description="Pro residues" evidence="1">
    <location>
        <begin position="1"/>
        <end position="20"/>
    </location>
</feature>
<feature type="region of interest" description="Disordered" evidence="1">
    <location>
        <begin position="1"/>
        <end position="49"/>
    </location>
</feature>
<dbReference type="EnsemblMetazoa" id="PPA15911.1">
    <property type="protein sequence ID" value="PPA15911.1"/>
    <property type="gene ID" value="WBGene00105465"/>
</dbReference>
<sequence>MAAHLPSPPLSPRPSPPSGEPLPKEDDESSSRPWTPPTPEIRIRPPYRSFPTTMLLEKDNSSNEEGEFSLALIRHTIAMEALYDEITSLEIELDMCSCQETYSEVVFLPEECGRQHNLYTEINCLKRRYKLMEAIEDVDFPILPHKLP</sequence>